<dbReference type="PROSITE" id="PS51257">
    <property type="entry name" value="PROKAR_LIPOPROTEIN"/>
    <property type="match status" value="1"/>
</dbReference>
<name>A0A9D1A6Q6_9FIRM</name>
<protein>
    <submittedName>
        <fullName evidence="1">Uncharacterized protein</fullName>
    </submittedName>
</protein>
<proteinExistence type="predicted"/>
<sequence length="223" mass="23051">MSQQYRTTGGDCGCGPVCPPPPPPQSGCGCGESFRQALNLLCSQQFYTLVDFSAFAFLSSYYVLGASVEAPTGGSAPGDNLTALSATYRCGTCGCETVAASGTLYPPTVGGLAQNITVSQAVLCRLTAVAFDAADDASLTSTANFQAIFQLFTQLLQPAQPQGCVSVMDSVTAGVSRTATLSAGPLLLENVQVLGQLGQLLVLANSTDERFYLVCADKIDFIG</sequence>
<dbReference type="Proteomes" id="UP000824258">
    <property type="component" value="Unassembled WGS sequence"/>
</dbReference>
<dbReference type="InterPro" id="IPR048150">
    <property type="entry name" value="Spore_exo_CotA-like"/>
</dbReference>
<evidence type="ECO:0000313" key="2">
    <source>
        <dbReference type="Proteomes" id="UP000824258"/>
    </source>
</evidence>
<dbReference type="NCBIfam" id="NF041648">
    <property type="entry name" value="spore_exo_CotA"/>
    <property type="match status" value="1"/>
</dbReference>
<reference evidence="1" key="1">
    <citation type="submission" date="2020-10" db="EMBL/GenBank/DDBJ databases">
        <authorList>
            <person name="Gilroy R."/>
        </authorList>
    </citation>
    <scope>NUCLEOTIDE SEQUENCE</scope>
    <source>
        <strain evidence="1">ChiHjej9B8-7071</strain>
    </source>
</reference>
<gene>
    <name evidence="1" type="ORF">IAA70_01085</name>
</gene>
<dbReference type="EMBL" id="DVGD01000032">
    <property type="protein sequence ID" value="HIR08976.1"/>
    <property type="molecule type" value="Genomic_DNA"/>
</dbReference>
<accession>A0A9D1A6Q6</accession>
<dbReference type="AlphaFoldDB" id="A0A9D1A6Q6"/>
<reference evidence="1" key="2">
    <citation type="journal article" date="2021" name="PeerJ">
        <title>Extensive microbial diversity within the chicken gut microbiome revealed by metagenomics and culture.</title>
        <authorList>
            <person name="Gilroy R."/>
            <person name="Ravi A."/>
            <person name="Getino M."/>
            <person name="Pursley I."/>
            <person name="Horton D.L."/>
            <person name="Alikhan N.F."/>
            <person name="Baker D."/>
            <person name="Gharbi K."/>
            <person name="Hall N."/>
            <person name="Watson M."/>
            <person name="Adriaenssens E.M."/>
            <person name="Foster-Nyarko E."/>
            <person name="Jarju S."/>
            <person name="Secka A."/>
            <person name="Antonio M."/>
            <person name="Oren A."/>
            <person name="Chaudhuri R.R."/>
            <person name="La Ragione R."/>
            <person name="Hildebrand F."/>
            <person name="Pallen M.J."/>
        </authorList>
    </citation>
    <scope>NUCLEOTIDE SEQUENCE</scope>
    <source>
        <strain evidence="1">ChiHjej9B8-7071</strain>
    </source>
</reference>
<evidence type="ECO:0000313" key="1">
    <source>
        <dbReference type="EMBL" id="HIR08976.1"/>
    </source>
</evidence>
<organism evidence="1 2">
    <name type="scientific">Candidatus Avoscillospira stercoripullorum</name>
    <dbReference type="NCBI Taxonomy" id="2840709"/>
    <lineage>
        <taxon>Bacteria</taxon>
        <taxon>Bacillati</taxon>
        <taxon>Bacillota</taxon>
        <taxon>Clostridia</taxon>
        <taxon>Eubacteriales</taxon>
        <taxon>Oscillospiraceae</taxon>
        <taxon>Oscillospiraceae incertae sedis</taxon>
        <taxon>Candidatus Avoscillospira</taxon>
    </lineage>
</organism>
<comment type="caution">
    <text evidence="1">The sequence shown here is derived from an EMBL/GenBank/DDBJ whole genome shotgun (WGS) entry which is preliminary data.</text>
</comment>